<organism evidence="1 2">
    <name type="scientific">Brachionus plicatilis</name>
    <name type="common">Marine rotifer</name>
    <name type="synonym">Brachionus muelleri</name>
    <dbReference type="NCBI Taxonomy" id="10195"/>
    <lineage>
        <taxon>Eukaryota</taxon>
        <taxon>Metazoa</taxon>
        <taxon>Spiralia</taxon>
        <taxon>Gnathifera</taxon>
        <taxon>Rotifera</taxon>
        <taxon>Eurotatoria</taxon>
        <taxon>Monogononta</taxon>
        <taxon>Pseudotrocha</taxon>
        <taxon>Ploima</taxon>
        <taxon>Brachionidae</taxon>
        <taxon>Brachionus</taxon>
    </lineage>
</organism>
<name>A0A3M7SGJ0_BRAPC</name>
<gene>
    <name evidence="1" type="ORF">BpHYR1_042206</name>
</gene>
<proteinExistence type="predicted"/>
<comment type="caution">
    <text evidence="1">The sequence shown here is derived from an EMBL/GenBank/DDBJ whole genome shotgun (WGS) entry which is preliminary data.</text>
</comment>
<reference evidence="1 2" key="1">
    <citation type="journal article" date="2018" name="Sci. Rep.">
        <title>Genomic signatures of local adaptation to the degree of environmental predictability in rotifers.</title>
        <authorList>
            <person name="Franch-Gras L."/>
            <person name="Hahn C."/>
            <person name="Garcia-Roger E.M."/>
            <person name="Carmona M.J."/>
            <person name="Serra M."/>
            <person name="Gomez A."/>
        </authorList>
    </citation>
    <scope>NUCLEOTIDE SEQUENCE [LARGE SCALE GENOMIC DNA]</scope>
    <source>
        <strain evidence="1">HYR1</strain>
    </source>
</reference>
<dbReference type="Proteomes" id="UP000276133">
    <property type="component" value="Unassembled WGS sequence"/>
</dbReference>
<evidence type="ECO:0000313" key="1">
    <source>
        <dbReference type="EMBL" id="RNA34913.1"/>
    </source>
</evidence>
<dbReference type="AlphaFoldDB" id="A0A3M7SGJ0"/>
<dbReference type="EMBL" id="REGN01001400">
    <property type="protein sequence ID" value="RNA34913.1"/>
    <property type="molecule type" value="Genomic_DNA"/>
</dbReference>
<accession>A0A3M7SGJ0</accession>
<sequence>MSTSTTGGHGTTTNRTRWPHLAAGPLGIMLATTTVGSIEPHPDSTMTTPKGSFLCFGTITSF</sequence>
<protein>
    <submittedName>
        <fullName evidence="1">Uncharacterized protein</fullName>
    </submittedName>
</protein>
<keyword evidence="2" id="KW-1185">Reference proteome</keyword>
<evidence type="ECO:0000313" key="2">
    <source>
        <dbReference type="Proteomes" id="UP000276133"/>
    </source>
</evidence>